<dbReference type="Pfam" id="PF01026">
    <property type="entry name" value="TatD_DNase"/>
    <property type="match status" value="1"/>
</dbReference>
<evidence type="ECO:0000256" key="1">
    <source>
        <dbReference type="SAM" id="MobiDB-lite"/>
    </source>
</evidence>
<dbReference type="AlphaFoldDB" id="A0A7S4N6C6"/>
<dbReference type="Gene3D" id="3.20.20.140">
    <property type="entry name" value="Metal-dependent hydrolases"/>
    <property type="match status" value="1"/>
</dbReference>
<organism evidence="2">
    <name type="scientific">Odontella aurita</name>
    <dbReference type="NCBI Taxonomy" id="265563"/>
    <lineage>
        <taxon>Eukaryota</taxon>
        <taxon>Sar</taxon>
        <taxon>Stramenopiles</taxon>
        <taxon>Ochrophyta</taxon>
        <taxon>Bacillariophyta</taxon>
        <taxon>Mediophyceae</taxon>
        <taxon>Biddulphiophycidae</taxon>
        <taxon>Eupodiscales</taxon>
        <taxon>Odontellaceae</taxon>
        <taxon>Odontella</taxon>
    </lineage>
</organism>
<dbReference type="SUPFAM" id="SSF51556">
    <property type="entry name" value="Metallo-dependent hydrolases"/>
    <property type="match status" value="1"/>
</dbReference>
<dbReference type="InterPro" id="IPR053044">
    <property type="entry name" value="Metallo-hydrolase/TatD-type"/>
</dbReference>
<dbReference type="PANTHER" id="PTHR47345:SF1">
    <property type="entry name" value="CUT9-INTERACTING PROTEIN SCN1"/>
    <property type="match status" value="1"/>
</dbReference>
<dbReference type="InterPro" id="IPR032466">
    <property type="entry name" value="Metal_Hydrolase"/>
</dbReference>
<gene>
    <name evidence="2" type="ORF">OAUR00152_LOCUS30048</name>
</gene>
<feature type="compositionally biased region" description="Gly residues" evidence="1">
    <location>
        <begin position="116"/>
        <end position="125"/>
    </location>
</feature>
<feature type="region of interest" description="Disordered" evidence="1">
    <location>
        <begin position="274"/>
        <end position="309"/>
    </location>
</feature>
<feature type="region of interest" description="Disordered" evidence="1">
    <location>
        <begin position="108"/>
        <end position="133"/>
    </location>
</feature>
<feature type="region of interest" description="Disordered" evidence="1">
    <location>
        <begin position="354"/>
        <end position="386"/>
    </location>
</feature>
<dbReference type="PANTHER" id="PTHR47345">
    <property type="entry name" value="CUT9-INTERACTING PROTEIN SCN1"/>
    <property type="match status" value="1"/>
</dbReference>
<accession>A0A7S4N6C6</accession>
<evidence type="ECO:0008006" key="3">
    <source>
        <dbReference type="Google" id="ProtNLM"/>
    </source>
</evidence>
<name>A0A7S4N6C6_9STRA</name>
<sequence length="497" mass="52744">MAECLGRFAPPATARDAPPSCPCCAFLLDDEGGRGGGIFLPPPCAREDLGRDRDFGGIAFPAGDLETMSPSEALLALRSAAAAARASEEDEGRATPMLVDTHGHPHLERESAEVYSGGGAGGGGAAAPTGDGDPPEVISLTCAVSQSDWDDALEYSAESDRILPALGVHPWYLPSLSPDYLEELERLLILHPRALVGEIGLCKVARFVREYPEERGGKTAAMEWQRRVFREQFQLAAKLRRPCTVHCVRQHGVFMAVMKQIRDERMAEIAARRKRIRRREASEAKTQTDGPDGSPETSENASGSAAHKDEGELVQTLADAFPPAIAMHSFTGTAHHVNEILKFEESLFGDSASSVERRGIKKKKKNKSASNKTPAGSPKKKDGDSAGRPPLFYFGFSHIVNVAMCSSSKSRRQGVEAVRAVPPDRLLAESDVHSSLDVGGGTAGSVAYLAASAAGGSEGESRGDGLAEMARLTARNGLDFLGAAGRRMDGAGAGAEQ</sequence>
<dbReference type="InterPro" id="IPR001130">
    <property type="entry name" value="TatD-like"/>
</dbReference>
<dbReference type="EMBL" id="HBKQ01043597">
    <property type="protein sequence ID" value="CAE2267858.1"/>
    <property type="molecule type" value="Transcribed_RNA"/>
</dbReference>
<reference evidence="2" key="1">
    <citation type="submission" date="2021-01" db="EMBL/GenBank/DDBJ databases">
        <authorList>
            <person name="Corre E."/>
            <person name="Pelletier E."/>
            <person name="Niang G."/>
            <person name="Scheremetjew M."/>
            <person name="Finn R."/>
            <person name="Kale V."/>
            <person name="Holt S."/>
            <person name="Cochrane G."/>
            <person name="Meng A."/>
            <person name="Brown T."/>
            <person name="Cohen L."/>
        </authorList>
    </citation>
    <scope>NUCLEOTIDE SEQUENCE</scope>
    <source>
        <strain evidence="2">Isolate 1302-5</strain>
    </source>
</reference>
<protein>
    <recommendedName>
        <fullName evidence="3">TatD related DNase</fullName>
    </recommendedName>
</protein>
<dbReference type="GO" id="GO:0016788">
    <property type="term" value="F:hydrolase activity, acting on ester bonds"/>
    <property type="evidence" value="ECO:0007669"/>
    <property type="project" value="InterPro"/>
</dbReference>
<proteinExistence type="predicted"/>
<evidence type="ECO:0000313" key="2">
    <source>
        <dbReference type="EMBL" id="CAE2267858.1"/>
    </source>
</evidence>